<protein>
    <recommendedName>
        <fullName evidence="3">Zf-HC2 domain-containing protein</fullName>
    </recommendedName>
</protein>
<accession>A0A8J8FF31</accession>
<evidence type="ECO:0000313" key="2">
    <source>
        <dbReference type="Proteomes" id="UP000598971"/>
    </source>
</evidence>
<dbReference type="EMBL" id="WHPF01000011">
    <property type="protein sequence ID" value="NNV56880.1"/>
    <property type="molecule type" value="Genomic_DNA"/>
</dbReference>
<keyword evidence="2" id="KW-1185">Reference proteome</keyword>
<sequence length="82" mass="9560">MKWMITCKEATNMISKKEEGKISLPGYLRLWYHLSICKMCSLFNKQNKLIIKQAGKLHQHIHDELSTQDKQAIINQLENSTS</sequence>
<name>A0A8J8FF31_9BACT</name>
<evidence type="ECO:0000313" key="1">
    <source>
        <dbReference type="EMBL" id="NNV56880.1"/>
    </source>
</evidence>
<dbReference type="RefSeq" id="WP_171608823.1">
    <property type="nucleotide sequence ID" value="NZ_WHPF01000011.1"/>
</dbReference>
<dbReference type="AlphaFoldDB" id="A0A8J8FF31"/>
<reference evidence="1" key="1">
    <citation type="submission" date="2019-10" db="EMBL/GenBank/DDBJ databases">
        <title>Draft genome sequence of Panacibacter sp. KCS-6.</title>
        <authorList>
            <person name="Yim K.J."/>
        </authorList>
    </citation>
    <scope>NUCLEOTIDE SEQUENCE</scope>
    <source>
        <strain evidence="1">KCS-6</strain>
    </source>
</reference>
<comment type="caution">
    <text evidence="1">The sequence shown here is derived from an EMBL/GenBank/DDBJ whole genome shotgun (WGS) entry which is preliminary data.</text>
</comment>
<proteinExistence type="predicted"/>
<organism evidence="1 2">
    <name type="scientific">Limnovirga soli</name>
    <dbReference type="NCBI Taxonomy" id="2656915"/>
    <lineage>
        <taxon>Bacteria</taxon>
        <taxon>Pseudomonadati</taxon>
        <taxon>Bacteroidota</taxon>
        <taxon>Chitinophagia</taxon>
        <taxon>Chitinophagales</taxon>
        <taxon>Chitinophagaceae</taxon>
        <taxon>Limnovirga</taxon>
    </lineage>
</organism>
<dbReference type="Proteomes" id="UP000598971">
    <property type="component" value="Unassembled WGS sequence"/>
</dbReference>
<gene>
    <name evidence="1" type="ORF">GD597_15515</name>
</gene>
<evidence type="ECO:0008006" key="3">
    <source>
        <dbReference type="Google" id="ProtNLM"/>
    </source>
</evidence>